<dbReference type="STRING" id="530564.Psta_0929"/>
<dbReference type="InterPro" id="IPR028203">
    <property type="entry name" value="PSII_CF48-like_dom"/>
</dbReference>
<dbReference type="InterPro" id="IPR036278">
    <property type="entry name" value="Sialidase_sf"/>
</dbReference>
<dbReference type="InterPro" id="IPR019734">
    <property type="entry name" value="TPR_rpt"/>
</dbReference>
<dbReference type="CDD" id="cd09618">
    <property type="entry name" value="CBM9_like_2"/>
    <property type="match status" value="1"/>
</dbReference>
<dbReference type="Pfam" id="PF14870">
    <property type="entry name" value="PSII_BNR"/>
    <property type="match status" value="2"/>
</dbReference>
<feature type="domain" description="Photosynthesis system II assembly factor Ycf48/Hcf136-like" evidence="4">
    <location>
        <begin position="238"/>
        <end position="323"/>
    </location>
</feature>
<name>D2R7B8_PIRSD</name>
<dbReference type="PROSITE" id="PS50005">
    <property type="entry name" value="TPR"/>
    <property type="match status" value="1"/>
</dbReference>
<dbReference type="SUPFAM" id="SSF102588">
    <property type="entry name" value="LmbE-like"/>
    <property type="match status" value="1"/>
</dbReference>
<dbReference type="InterPro" id="IPR024078">
    <property type="entry name" value="LmbE-like_dom_sf"/>
</dbReference>
<evidence type="ECO:0000256" key="2">
    <source>
        <dbReference type="ARBA" id="ARBA00023276"/>
    </source>
</evidence>
<dbReference type="InterPro" id="IPR011990">
    <property type="entry name" value="TPR-like_helical_dom_sf"/>
</dbReference>
<evidence type="ECO:0000313" key="6">
    <source>
        <dbReference type="Proteomes" id="UP000001887"/>
    </source>
</evidence>
<dbReference type="InterPro" id="IPR015943">
    <property type="entry name" value="WD40/YVTN_repeat-like_dom_sf"/>
</dbReference>
<reference evidence="5 6" key="1">
    <citation type="journal article" date="2009" name="Stand. Genomic Sci.">
        <title>Complete genome sequence of Pirellula staleyi type strain (ATCC 27377).</title>
        <authorList>
            <person name="Clum A."/>
            <person name="Tindall B.J."/>
            <person name="Sikorski J."/>
            <person name="Ivanova N."/>
            <person name="Mavrommatis K."/>
            <person name="Lucas S."/>
            <person name="Glavina del Rio T."/>
            <person name="Nolan M."/>
            <person name="Chen F."/>
            <person name="Tice H."/>
            <person name="Pitluck S."/>
            <person name="Cheng J.F."/>
            <person name="Chertkov O."/>
            <person name="Brettin T."/>
            <person name="Han C."/>
            <person name="Detter J.C."/>
            <person name="Kuske C."/>
            <person name="Bruce D."/>
            <person name="Goodwin L."/>
            <person name="Ovchinikova G."/>
            <person name="Pati A."/>
            <person name="Mikhailova N."/>
            <person name="Chen A."/>
            <person name="Palaniappan K."/>
            <person name="Land M."/>
            <person name="Hauser L."/>
            <person name="Chang Y.J."/>
            <person name="Jeffries C.D."/>
            <person name="Chain P."/>
            <person name="Rohde M."/>
            <person name="Goker M."/>
            <person name="Bristow J."/>
            <person name="Eisen J.A."/>
            <person name="Markowitz V."/>
            <person name="Hugenholtz P."/>
            <person name="Kyrpides N.C."/>
            <person name="Klenk H.P."/>
            <person name="Lapidus A."/>
        </authorList>
    </citation>
    <scope>NUCLEOTIDE SEQUENCE [LARGE SCALE GENOMIC DNA]</scope>
    <source>
        <strain evidence="6">ATCC 27377 / DSM 6068 / ICPB 4128</strain>
    </source>
</reference>
<gene>
    <name evidence="5" type="ordered locus">Psta_0929</name>
</gene>
<sequence length="1062" mass="114966">MTTYAAKTTSAPAGRADFLAMCVSLLLWGGLAAELLAGPPIDDPLSSFPATLLSDSQLSSIHFADHDHGWAVGDRGVILATTNGGRTWQRQNSPVACRLAAVQFLSPQVGFAVGGWTHPYTHHTSGVVLSTRDGGFSWRVMPGLVLPRLSGLRMTSTQEGLAFGESSSLFPSGVFRTSDGGKSWHPVSKNVMPGWVAGDMRSDGSGVLVDHHGTVKLLAAQEIRDSRSPSIGKRSLHQLKLMEDGKGWLVGSAGLALTTTDGGISWTLPSRSLPEIAASDFDLHCVATYQNHVWIAGNPGTSIFYSHDGGGSWQTFRTSSHVPIQSLFFLDQQRGWAAGAMGTILATRDGGRTWRVQNSGGKEAAMLAIFSEPSRVPWEVIARDSYGDGYLAHVEILGRRETASGAQADPSIAFRTHEAALAVGGCGATTAWQFPLRSEGLSETAESIFAYWNRSLDGRAKEKIEQHLVRQIRTWRPSVILTDDVSPLGTDPLAHLTNQLVLTAVEKAADATAYPDQLASGGLEVWQARKVLAVQHHGRQGSLNVVPAQWAPRLGGAVSDIASRAKALLEHEVTSSPTNIPLAILIDHLPQGTGRRDVFSGLALTPGGSARRMLHEAPAGDLASLSKAAQKRHNVQQLLARIDKNNPTGAGWMGQIDDLTRDLPARNGGEILFQLATRYQQSGQSEQAAEVMQQLVDRYPQHPLADSAAIWLLKYLASGEESHRTRSETRYTVQLATAVRPDEKEIDDNPNLAPSETNTKQVQNVLDQRIDTTFTGAARTTTAAPQVSASERASRAINLARQIERARPTLYADPAFRFPLAVLFRAAGQPRQSEKWIGAIAASSTTDPWALQAQNELWLAHGQGQPPKRLASCTFAPAPPKLDGRLDDLVWTTARPISLVDPAGSREQLPAAVVVVTYDREFLYLAASVQKHAAQAYPVDDAPRTYDADLAKFDRLQIALDLDRDYQSFYQIDVDSRGFTSDQSLGDKTWNPQYYVARGGDDAWWTIEMAIPFAELSSQPAQSKDAWGIAVMRVLPTVGVQAITPPESATLRPEGLGLLLFD</sequence>
<dbReference type="Gene3D" id="2.130.10.10">
    <property type="entry name" value="YVTN repeat-like/Quinoprotein amine dehydrogenase"/>
    <property type="match status" value="2"/>
</dbReference>
<dbReference type="Gene3D" id="2.60.40.1190">
    <property type="match status" value="1"/>
</dbReference>
<dbReference type="Gene3D" id="1.25.40.10">
    <property type="entry name" value="Tetratricopeptide repeat domain"/>
    <property type="match status" value="1"/>
</dbReference>
<dbReference type="EMBL" id="CP001848">
    <property type="protein sequence ID" value="ADB15614.1"/>
    <property type="molecule type" value="Genomic_DNA"/>
</dbReference>
<feature type="domain" description="Photosynthesis system II assembly factor Ycf48/Hcf136-like" evidence="4">
    <location>
        <begin position="55"/>
        <end position="206"/>
    </location>
</feature>
<proteinExistence type="predicted"/>
<evidence type="ECO:0000256" key="3">
    <source>
        <dbReference type="PROSITE-ProRule" id="PRU00339"/>
    </source>
</evidence>
<dbReference type="OrthoDB" id="226401at2"/>
<dbReference type="SUPFAM" id="SSF110296">
    <property type="entry name" value="Oligoxyloglucan reducing end-specific cellobiohydrolase"/>
    <property type="match status" value="1"/>
</dbReference>
<dbReference type="PANTHER" id="PTHR47199:SF2">
    <property type="entry name" value="PHOTOSYSTEM II STABILITY_ASSEMBLY FACTOR HCF136, CHLOROPLASTIC"/>
    <property type="match status" value="1"/>
</dbReference>
<dbReference type="Proteomes" id="UP000001887">
    <property type="component" value="Chromosome"/>
</dbReference>
<evidence type="ECO:0000259" key="4">
    <source>
        <dbReference type="Pfam" id="PF14870"/>
    </source>
</evidence>
<dbReference type="SUPFAM" id="SSF49344">
    <property type="entry name" value="CBD9-like"/>
    <property type="match status" value="1"/>
</dbReference>
<dbReference type="AlphaFoldDB" id="D2R7B8"/>
<keyword evidence="1" id="KW-0602">Photosynthesis</keyword>
<dbReference type="SUPFAM" id="SSF50939">
    <property type="entry name" value="Sialidases"/>
    <property type="match status" value="1"/>
</dbReference>
<evidence type="ECO:0000256" key="1">
    <source>
        <dbReference type="ARBA" id="ARBA00022531"/>
    </source>
</evidence>
<dbReference type="GO" id="GO:0015979">
    <property type="term" value="P:photosynthesis"/>
    <property type="evidence" value="ECO:0007669"/>
    <property type="project" value="UniProtKB-KW"/>
</dbReference>
<dbReference type="GO" id="GO:0009523">
    <property type="term" value="C:photosystem II"/>
    <property type="evidence" value="ECO:0007669"/>
    <property type="project" value="UniProtKB-KW"/>
</dbReference>
<keyword evidence="6" id="KW-1185">Reference proteome</keyword>
<dbReference type="KEGG" id="psl:Psta_0929"/>
<keyword evidence="3" id="KW-0802">TPR repeat</keyword>
<protein>
    <submittedName>
        <fullName evidence="5">Uncharacterized photosystem II stability/assembly factor-like protein</fullName>
    </submittedName>
</protein>
<evidence type="ECO:0000313" key="5">
    <source>
        <dbReference type="EMBL" id="ADB15614.1"/>
    </source>
</evidence>
<accession>D2R7B8</accession>
<dbReference type="Gene3D" id="3.40.50.10320">
    <property type="entry name" value="LmbE-like"/>
    <property type="match status" value="1"/>
</dbReference>
<keyword evidence="2" id="KW-0604">Photosystem II</keyword>
<dbReference type="eggNOG" id="COG4447">
    <property type="taxonomic scope" value="Bacteria"/>
</dbReference>
<organism evidence="5 6">
    <name type="scientific">Pirellula staleyi (strain ATCC 27377 / DSM 6068 / ICPB 4128)</name>
    <name type="common">Pirella staleyi</name>
    <dbReference type="NCBI Taxonomy" id="530564"/>
    <lineage>
        <taxon>Bacteria</taxon>
        <taxon>Pseudomonadati</taxon>
        <taxon>Planctomycetota</taxon>
        <taxon>Planctomycetia</taxon>
        <taxon>Pirellulales</taxon>
        <taxon>Pirellulaceae</taxon>
        <taxon>Pirellula</taxon>
    </lineage>
</organism>
<dbReference type="PANTHER" id="PTHR47199">
    <property type="entry name" value="PHOTOSYSTEM II STABILITY/ASSEMBLY FACTOR HCF136, CHLOROPLASTIC"/>
    <property type="match status" value="1"/>
</dbReference>
<dbReference type="HOGENOM" id="CLU_288995_0_0_0"/>
<feature type="repeat" description="TPR" evidence="3">
    <location>
        <begin position="669"/>
        <end position="702"/>
    </location>
</feature>